<dbReference type="EMBL" id="CP147982">
    <property type="protein sequence ID" value="WXK74746.1"/>
    <property type="molecule type" value="Genomic_DNA"/>
</dbReference>
<gene>
    <name evidence="2" type="ORF">WAB15_01485</name>
</gene>
<keyword evidence="3" id="KW-1185">Reference proteome</keyword>
<sequence>MAAYEAFSVLFRAADGNSLEDQRRYLPATKCQMGALVAAAALSVFSRHVNGVDVVAAAFVVATMSSCAQWPVTEAEWATFAANAEGVVSREHTLWRPSHM</sequence>
<reference evidence="2 3" key="1">
    <citation type="submission" date="2024-03" db="EMBL/GenBank/DDBJ databases">
        <title>The complete genome of Streptomyces sirii sp.nov.</title>
        <authorList>
            <person name="Zakalyukina Y.V."/>
            <person name="Belik A.R."/>
            <person name="Biryukov M.V."/>
            <person name="Baturina O.A."/>
            <person name="Kabilov M.R."/>
        </authorList>
    </citation>
    <scope>NUCLEOTIDE SEQUENCE [LARGE SCALE GENOMIC DNA]</scope>
    <source>
        <strain evidence="2 3">BP-8</strain>
    </source>
</reference>
<protein>
    <recommendedName>
        <fullName evidence="1">SMODS and SLOG-associating 2TM effector domain-containing protein</fullName>
    </recommendedName>
</protein>
<evidence type="ECO:0000313" key="2">
    <source>
        <dbReference type="EMBL" id="WXK74746.1"/>
    </source>
</evidence>
<organism evidence="2 3">
    <name type="scientific">Streptomyces sirii</name>
    <dbReference type="NCBI Taxonomy" id="3127701"/>
    <lineage>
        <taxon>Bacteria</taxon>
        <taxon>Bacillati</taxon>
        <taxon>Actinomycetota</taxon>
        <taxon>Actinomycetes</taxon>
        <taxon>Kitasatosporales</taxon>
        <taxon>Streptomycetaceae</taxon>
        <taxon>Streptomyces</taxon>
    </lineage>
</organism>
<name>A0ABZ2QHC8_9ACTN</name>
<feature type="domain" description="SMODS and SLOG-associating 2TM effector" evidence="1">
    <location>
        <begin position="10"/>
        <end position="87"/>
    </location>
</feature>
<evidence type="ECO:0000313" key="3">
    <source>
        <dbReference type="Proteomes" id="UP001626628"/>
    </source>
</evidence>
<proteinExistence type="predicted"/>
<dbReference type="Proteomes" id="UP001626628">
    <property type="component" value="Chromosome"/>
</dbReference>
<dbReference type="InterPro" id="IPR041116">
    <property type="entry name" value="SLATT_3"/>
</dbReference>
<evidence type="ECO:0000259" key="1">
    <source>
        <dbReference type="Pfam" id="PF18184"/>
    </source>
</evidence>
<accession>A0ABZ2QHC8</accession>
<dbReference type="Pfam" id="PF18184">
    <property type="entry name" value="SLATT_3"/>
    <property type="match status" value="1"/>
</dbReference>
<dbReference type="RefSeq" id="WP_407284976.1">
    <property type="nucleotide sequence ID" value="NZ_CP147982.1"/>
</dbReference>